<dbReference type="GO" id="GO:0044325">
    <property type="term" value="F:transmembrane transporter binding"/>
    <property type="evidence" value="ECO:0007669"/>
    <property type="project" value="TreeGrafter"/>
</dbReference>
<sequence length="983" mass="111010">METALQHVDFSSLSQEEATALQNVLLRQKEFEELNGIRRKDLRLELIQLEERLALAEKSATDKQLCQICFKTKVADGLRLNCRFCSRKTCTRCGHTELGRTSWMCQLCSKKRHCLTCTGDWYVGNEPLSANAQFFLDKLGESSTARMSRSSVREPTIPRFSTNNDIREILQSTSSRGTSIGDTQDTYSYSVCNEPEYLSLPVHEPRRRGLSEFSTESEFTSCFSVSTYSDGGMPALNLVEPTDSECDSSDSSGKNETIGRRKKKRAEESRDSKGRPMIERLTLSRETTSQRLMSRDTAFGVHIVGGKTSIGGIMGAFVVGVIPGTKAQELLCIGDQVIEWNNISLVDATFEGTHEAVASSSDEVSIVVCHVSKTDHQSPRPSCSQIVSDAIEKTRASFAREARSCNSQEELLQLIRSRSHNVVADSISCSNSLGVEANASETMNFWSHSSGNDRRSGLKISLWYDPGGLNLITKIIEARRLPLGTTPGDELPNPYAVVNLLPIRDVSTQFRTGVKFQTQCPVWNLTFIYSNITEEELSSRSLEVTLWSERKTRRHRFLGKIKVDLNGSVLSNIPQWYYLEDYFALFDEICIPVNRRYTLSSGEDVTKLYVGIDEMRKQFELTYKPRRAASYILRSYQSRRTIAGELESDFSEGFGKRRKTNSILSRNRAESCSLNRLLSYTTPKGKNTRSRYGSESLSRFGNNYTSRNLVVPSISSAPTTPCFGAFDKSPSFDYPSLARAFDYSYNYVTASKDERSPLSASSGSSQACNNQGQSLEFKFEEIHKDEEDGGHKENKKEEYVVQTEIDKKELKPEIDKPAYGAKQKLVQNISLNLHESSNNKSDKRERKLSTRTRRLSSQERSHSTSDSFMFDEDPEHGTIGPSQIRCHDNQDTYVKTYLIYNEKKLMKRKSSTVRQDLSPVYNCKVKYAARDVDSKILNVCVWQNQGLFGRNVPIGEVHTSLDRLNVSCRFVAWYKLFPLPNIS</sequence>
<dbReference type="GO" id="GO:0042734">
    <property type="term" value="C:presynaptic membrane"/>
    <property type="evidence" value="ECO:0007669"/>
    <property type="project" value="TreeGrafter"/>
</dbReference>
<dbReference type="GO" id="GO:0048167">
    <property type="term" value="P:regulation of synaptic plasticity"/>
    <property type="evidence" value="ECO:0007669"/>
    <property type="project" value="TreeGrafter"/>
</dbReference>
<name>A0A6P8IR62_ACTTE</name>
<evidence type="ECO:0000313" key="7">
    <source>
        <dbReference type="RefSeq" id="XP_031568763.1"/>
    </source>
</evidence>
<dbReference type="SUPFAM" id="SSF49562">
    <property type="entry name" value="C2 domain (Calcium/lipid-binding domain, CaLB)"/>
    <property type="match status" value="2"/>
</dbReference>
<dbReference type="GO" id="GO:0042391">
    <property type="term" value="P:regulation of membrane potential"/>
    <property type="evidence" value="ECO:0007669"/>
    <property type="project" value="TreeGrafter"/>
</dbReference>
<dbReference type="OrthoDB" id="5989000at2759"/>
<dbReference type="GO" id="GO:0048791">
    <property type="term" value="P:calcium ion-regulated exocytosis of neurotransmitter"/>
    <property type="evidence" value="ECO:0007669"/>
    <property type="project" value="TreeGrafter"/>
</dbReference>
<evidence type="ECO:0000313" key="6">
    <source>
        <dbReference type="Proteomes" id="UP000515163"/>
    </source>
</evidence>
<dbReference type="Proteomes" id="UP000515163">
    <property type="component" value="Unplaced"/>
</dbReference>
<dbReference type="SMART" id="SM00228">
    <property type="entry name" value="PDZ"/>
    <property type="match status" value="1"/>
</dbReference>
<evidence type="ECO:0000259" key="5">
    <source>
        <dbReference type="PROSITE" id="PS50106"/>
    </source>
</evidence>
<proteinExistence type="predicted"/>
<dbReference type="Gene3D" id="3.30.40.10">
    <property type="entry name" value="Zinc/RING finger domain, C3HC4 (zinc finger)"/>
    <property type="match status" value="1"/>
</dbReference>
<dbReference type="InterPro" id="IPR036034">
    <property type="entry name" value="PDZ_sf"/>
</dbReference>
<feature type="compositionally biased region" description="Polar residues" evidence="3">
    <location>
        <begin position="830"/>
        <end position="839"/>
    </location>
</feature>
<reference evidence="7" key="1">
    <citation type="submission" date="2025-08" db="UniProtKB">
        <authorList>
            <consortium name="RefSeq"/>
        </authorList>
    </citation>
    <scope>IDENTIFICATION</scope>
    <source>
        <tissue evidence="7">Tentacle</tissue>
    </source>
</reference>
<dbReference type="GO" id="GO:0050806">
    <property type="term" value="P:positive regulation of synaptic transmission"/>
    <property type="evidence" value="ECO:0007669"/>
    <property type="project" value="TreeGrafter"/>
</dbReference>
<dbReference type="InterPro" id="IPR001478">
    <property type="entry name" value="PDZ"/>
</dbReference>
<dbReference type="GO" id="GO:0048788">
    <property type="term" value="C:cytoskeleton of presynaptic active zone"/>
    <property type="evidence" value="ECO:0007669"/>
    <property type="project" value="TreeGrafter"/>
</dbReference>
<dbReference type="InterPro" id="IPR041282">
    <property type="entry name" value="FYVE_2"/>
</dbReference>
<organism evidence="6 7">
    <name type="scientific">Actinia tenebrosa</name>
    <name type="common">Australian red waratah sea anemone</name>
    <dbReference type="NCBI Taxonomy" id="6105"/>
    <lineage>
        <taxon>Eukaryota</taxon>
        <taxon>Metazoa</taxon>
        <taxon>Cnidaria</taxon>
        <taxon>Anthozoa</taxon>
        <taxon>Hexacorallia</taxon>
        <taxon>Actiniaria</taxon>
        <taxon>Actiniidae</taxon>
        <taxon>Actinia</taxon>
    </lineage>
</organism>
<keyword evidence="1" id="KW-0770">Synapse</keyword>
<dbReference type="Pfam" id="PF00168">
    <property type="entry name" value="C2"/>
    <property type="match status" value="2"/>
</dbReference>
<feature type="compositionally biased region" description="Basic and acidic residues" evidence="3">
    <location>
        <begin position="265"/>
        <end position="278"/>
    </location>
</feature>
<dbReference type="SUPFAM" id="SSF57903">
    <property type="entry name" value="FYVE/PHD zinc finger"/>
    <property type="match status" value="1"/>
</dbReference>
<dbReference type="Pfam" id="PF02318">
    <property type="entry name" value="FYVE_2"/>
    <property type="match status" value="1"/>
</dbReference>
<feature type="region of interest" description="Disordered" evidence="3">
    <location>
        <begin position="234"/>
        <end position="286"/>
    </location>
</feature>
<dbReference type="PANTHER" id="PTHR12157:SF21">
    <property type="entry name" value="RAB3 INTERACTING MOLECULE, ISOFORM F"/>
    <property type="match status" value="1"/>
</dbReference>
<dbReference type="InterPro" id="IPR000008">
    <property type="entry name" value="C2_dom"/>
</dbReference>
<dbReference type="PROSITE" id="PS50004">
    <property type="entry name" value="C2"/>
    <property type="match status" value="2"/>
</dbReference>
<feature type="region of interest" description="Disordered" evidence="3">
    <location>
        <begin position="830"/>
        <end position="885"/>
    </location>
</feature>
<dbReference type="PANTHER" id="PTHR12157">
    <property type="entry name" value="REGULATING SYNAPTIC MEMBRANE EXOCYTOSIS PROTEIN"/>
    <property type="match status" value="1"/>
</dbReference>
<feature type="domain" description="C2" evidence="4">
    <location>
        <begin position="860"/>
        <end position="974"/>
    </location>
</feature>
<dbReference type="GO" id="GO:0031267">
    <property type="term" value="F:small GTPase binding"/>
    <property type="evidence" value="ECO:0007669"/>
    <property type="project" value="InterPro"/>
</dbReference>
<dbReference type="PROSITE" id="PS50106">
    <property type="entry name" value="PDZ"/>
    <property type="match status" value="1"/>
</dbReference>
<evidence type="ECO:0000256" key="3">
    <source>
        <dbReference type="SAM" id="MobiDB-lite"/>
    </source>
</evidence>
<dbReference type="GeneID" id="116303374"/>
<dbReference type="KEGG" id="aten:116303374"/>
<dbReference type="GO" id="GO:2000300">
    <property type="term" value="P:regulation of synaptic vesicle exocytosis"/>
    <property type="evidence" value="ECO:0007669"/>
    <property type="project" value="TreeGrafter"/>
</dbReference>
<feature type="domain" description="C2" evidence="4">
    <location>
        <begin position="454"/>
        <end position="577"/>
    </location>
</feature>
<dbReference type="InterPro" id="IPR011011">
    <property type="entry name" value="Znf_FYVE_PHD"/>
</dbReference>
<keyword evidence="6" id="KW-1185">Reference proteome</keyword>
<dbReference type="SUPFAM" id="SSF50156">
    <property type="entry name" value="PDZ domain-like"/>
    <property type="match status" value="1"/>
</dbReference>
<protein>
    <submittedName>
        <fullName evidence="7">Regulating synaptic membrane exocytosis protein 1-like</fullName>
    </submittedName>
</protein>
<feature type="domain" description="PDZ" evidence="5">
    <location>
        <begin position="280"/>
        <end position="372"/>
    </location>
</feature>
<dbReference type="SMART" id="SM00239">
    <property type="entry name" value="C2"/>
    <property type="match status" value="2"/>
</dbReference>
<dbReference type="Gene3D" id="2.30.42.10">
    <property type="match status" value="1"/>
</dbReference>
<evidence type="ECO:0000259" key="4">
    <source>
        <dbReference type="PROSITE" id="PS50004"/>
    </source>
</evidence>
<dbReference type="InterPro" id="IPR013083">
    <property type="entry name" value="Znf_RING/FYVE/PHD"/>
</dbReference>
<evidence type="ECO:0000256" key="2">
    <source>
        <dbReference type="ARBA" id="ARBA00034103"/>
    </source>
</evidence>
<accession>A0A6P8IR62</accession>
<dbReference type="InParanoid" id="A0A6P8IR62"/>
<dbReference type="AlphaFoldDB" id="A0A6P8IR62"/>
<dbReference type="Gene3D" id="2.60.40.150">
    <property type="entry name" value="C2 domain"/>
    <property type="match status" value="2"/>
</dbReference>
<comment type="subcellular location">
    <subcellularLocation>
        <location evidence="2">Synapse</location>
    </subcellularLocation>
</comment>
<gene>
    <name evidence="7" type="primary">LOC116303374</name>
</gene>
<dbReference type="InterPro" id="IPR035892">
    <property type="entry name" value="C2_domain_sf"/>
</dbReference>
<dbReference type="RefSeq" id="XP_031568763.1">
    <property type="nucleotide sequence ID" value="XM_031712903.1"/>
</dbReference>
<dbReference type="InterPro" id="IPR039032">
    <property type="entry name" value="Rim-like"/>
</dbReference>
<evidence type="ECO:0000256" key="1">
    <source>
        <dbReference type="ARBA" id="ARBA00023018"/>
    </source>
</evidence>